<comment type="subcellular location">
    <subcellularLocation>
        <location evidence="2">Cytoplasm</location>
    </subcellularLocation>
    <subcellularLocation>
        <location evidence="1">Nucleus</location>
    </subcellularLocation>
</comment>
<dbReference type="GO" id="GO:0005634">
    <property type="term" value="C:nucleus"/>
    <property type="evidence" value="ECO:0007669"/>
    <property type="project" value="UniProtKB-SubCell"/>
</dbReference>
<dbReference type="Proteomes" id="UP000597762">
    <property type="component" value="Unassembled WGS sequence"/>
</dbReference>
<evidence type="ECO:0000256" key="12">
    <source>
        <dbReference type="PROSITE-ProRule" id="PRU00191"/>
    </source>
</evidence>
<evidence type="ECO:0000256" key="11">
    <source>
        <dbReference type="ARBA" id="ARBA00023242"/>
    </source>
</evidence>
<dbReference type="Gene3D" id="1.10.238.10">
    <property type="entry name" value="EF-hand"/>
    <property type="match status" value="1"/>
</dbReference>
<keyword evidence="11" id="KW-0539">Nucleus</keyword>
<keyword evidence="6 12" id="KW-0727">SH2 domain</keyword>
<proteinExistence type="inferred from homology"/>
<evidence type="ECO:0000256" key="8">
    <source>
        <dbReference type="ARBA" id="ARBA00023125"/>
    </source>
</evidence>
<dbReference type="PROSITE" id="PS50001">
    <property type="entry name" value="SH2"/>
    <property type="match status" value="1"/>
</dbReference>
<keyword evidence="5" id="KW-0597">Phosphoprotein</keyword>
<dbReference type="OrthoDB" id="19300at2759"/>
<dbReference type="Pfam" id="PF21354">
    <property type="entry name" value="STAT_linker"/>
    <property type="match status" value="1"/>
</dbReference>
<dbReference type="InterPro" id="IPR013801">
    <property type="entry name" value="STAT_TF_DNA-bd"/>
</dbReference>
<keyword evidence="7" id="KW-0805">Transcription regulation</keyword>
<evidence type="ECO:0000313" key="15">
    <source>
        <dbReference type="Proteomes" id="UP000597762"/>
    </source>
</evidence>
<sequence length="411" mass="47373">MNKLSSFLNELNIELIQRTFIVLVQPPRILKVNTNMKASVCLLPAEALNITSKSVTVTADLTSNDTVKGILQNNTSTMKISQKQNTAEFTKMKVNDVTRSKNKSGESVTDEKFELRFFMQIEIEGIKLNLQVCSFPVVVIQNGNQECKAMATILWDNFFDENTVPWPKFADMLKYRFKETIGVSLTPQDFKYFASKIFDKTVNDLSTMSITWTQFCKVNMNDKKFSFWDWFYAIERLIQNCFLDMYKDKLVIGFVSKKQTEDMLNPTHPGTFLLRFSNNCLGGISIAVKGSKSIKHLSPFKIEELKNHSLVKLIQKQKKFLYLYPNRPKSEAFQNYSITKEDPDETLKNKGYEERDFNLSYESDADDEQTNSNALMNINHDVMDFETSVFNCSDFLLPPLPEELPADIFNE</sequence>
<keyword evidence="10" id="KW-0804">Transcription</keyword>
<dbReference type="Gene3D" id="2.60.40.630">
    <property type="entry name" value="STAT transcription factor, DNA-binding domain"/>
    <property type="match status" value="1"/>
</dbReference>
<evidence type="ECO:0000256" key="10">
    <source>
        <dbReference type="ARBA" id="ARBA00023163"/>
    </source>
</evidence>
<dbReference type="GO" id="GO:0003677">
    <property type="term" value="F:DNA binding"/>
    <property type="evidence" value="ECO:0007669"/>
    <property type="project" value="UniProtKB-KW"/>
</dbReference>
<feature type="domain" description="SH2" evidence="13">
    <location>
        <begin position="230"/>
        <end position="336"/>
    </location>
</feature>
<keyword evidence="4" id="KW-0963">Cytoplasm</keyword>
<gene>
    <name evidence="14" type="ORF">SPHA_48418</name>
</gene>
<dbReference type="InterPro" id="IPR001217">
    <property type="entry name" value="STAT"/>
</dbReference>
<dbReference type="CDD" id="cd09919">
    <property type="entry name" value="SH2_STAT_family"/>
    <property type="match status" value="1"/>
</dbReference>
<evidence type="ECO:0000313" key="14">
    <source>
        <dbReference type="EMBL" id="CAE1290852.1"/>
    </source>
</evidence>
<evidence type="ECO:0000256" key="9">
    <source>
        <dbReference type="ARBA" id="ARBA00023159"/>
    </source>
</evidence>
<name>A0A812D1Q6_ACAPH</name>
<dbReference type="SUPFAM" id="SSF55550">
    <property type="entry name" value="SH2 domain"/>
    <property type="match status" value="1"/>
</dbReference>
<keyword evidence="8" id="KW-0238">DNA-binding</keyword>
<evidence type="ECO:0000256" key="1">
    <source>
        <dbReference type="ARBA" id="ARBA00004123"/>
    </source>
</evidence>
<dbReference type="InterPro" id="IPR008967">
    <property type="entry name" value="p53-like_TF_DNA-bd_sf"/>
</dbReference>
<keyword evidence="9" id="KW-0010">Activator</keyword>
<dbReference type="Pfam" id="PF00017">
    <property type="entry name" value="SH2"/>
    <property type="match status" value="1"/>
</dbReference>
<reference evidence="14" key="1">
    <citation type="submission" date="2021-01" db="EMBL/GenBank/DDBJ databases">
        <authorList>
            <person name="Li R."/>
            <person name="Bekaert M."/>
        </authorList>
    </citation>
    <scope>NUCLEOTIDE SEQUENCE</scope>
    <source>
        <strain evidence="14">Farmed</strain>
    </source>
</reference>
<dbReference type="InterPro" id="IPR012345">
    <property type="entry name" value="STAT_TF_DNA-bd_N"/>
</dbReference>
<evidence type="ECO:0000259" key="13">
    <source>
        <dbReference type="PROSITE" id="PS50001"/>
    </source>
</evidence>
<dbReference type="AlphaFoldDB" id="A0A812D1Q6"/>
<evidence type="ECO:0000256" key="7">
    <source>
        <dbReference type="ARBA" id="ARBA00023015"/>
    </source>
</evidence>
<evidence type="ECO:0000256" key="4">
    <source>
        <dbReference type="ARBA" id="ARBA00022490"/>
    </source>
</evidence>
<comment type="caution">
    <text evidence="14">The sequence shown here is derived from an EMBL/GenBank/DDBJ whole genome shotgun (WGS) entry which is preliminary data.</text>
</comment>
<dbReference type="GO" id="GO:0003700">
    <property type="term" value="F:DNA-binding transcription factor activity"/>
    <property type="evidence" value="ECO:0007669"/>
    <property type="project" value="InterPro"/>
</dbReference>
<evidence type="ECO:0000256" key="6">
    <source>
        <dbReference type="ARBA" id="ARBA00022999"/>
    </source>
</evidence>
<dbReference type="GO" id="GO:0005737">
    <property type="term" value="C:cytoplasm"/>
    <property type="evidence" value="ECO:0007669"/>
    <property type="project" value="UniProtKB-SubCell"/>
</dbReference>
<dbReference type="Gene3D" id="3.30.505.10">
    <property type="entry name" value="SH2 domain"/>
    <property type="match status" value="1"/>
</dbReference>
<dbReference type="Pfam" id="PF02864">
    <property type="entry name" value="STAT_bind"/>
    <property type="match status" value="1"/>
</dbReference>
<dbReference type="PANTHER" id="PTHR11801">
    <property type="entry name" value="SIGNAL TRANSDUCER AND ACTIVATOR OF TRANSCRIPTION"/>
    <property type="match status" value="1"/>
</dbReference>
<evidence type="ECO:0000256" key="3">
    <source>
        <dbReference type="ARBA" id="ARBA00005586"/>
    </source>
</evidence>
<organism evidence="14 15">
    <name type="scientific">Acanthosepion pharaonis</name>
    <name type="common">Pharaoh cuttlefish</name>
    <name type="synonym">Sepia pharaonis</name>
    <dbReference type="NCBI Taxonomy" id="158019"/>
    <lineage>
        <taxon>Eukaryota</taxon>
        <taxon>Metazoa</taxon>
        <taxon>Spiralia</taxon>
        <taxon>Lophotrochozoa</taxon>
        <taxon>Mollusca</taxon>
        <taxon>Cephalopoda</taxon>
        <taxon>Coleoidea</taxon>
        <taxon>Decapodiformes</taxon>
        <taxon>Sepiida</taxon>
        <taxon>Sepiina</taxon>
        <taxon>Sepiidae</taxon>
        <taxon>Acanthosepion</taxon>
    </lineage>
</organism>
<dbReference type="InterPro" id="IPR036860">
    <property type="entry name" value="SH2_dom_sf"/>
</dbReference>
<keyword evidence="15" id="KW-1185">Reference proteome</keyword>
<dbReference type="EMBL" id="CAHIKZ030002695">
    <property type="protein sequence ID" value="CAE1290852.1"/>
    <property type="molecule type" value="Genomic_DNA"/>
</dbReference>
<evidence type="ECO:0000256" key="5">
    <source>
        <dbReference type="ARBA" id="ARBA00022553"/>
    </source>
</evidence>
<dbReference type="GO" id="GO:0007165">
    <property type="term" value="P:signal transduction"/>
    <property type="evidence" value="ECO:0007669"/>
    <property type="project" value="InterPro"/>
</dbReference>
<evidence type="ECO:0000256" key="2">
    <source>
        <dbReference type="ARBA" id="ARBA00004496"/>
    </source>
</evidence>
<comment type="similarity">
    <text evidence="3">Belongs to the transcription factor STAT family.</text>
</comment>
<accession>A0A812D1Q6</accession>
<protein>
    <submittedName>
        <fullName evidence="14">STAT5B</fullName>
    </submittedName>
</protein>
<dbReference type="SUPFAM" id="SSF49417">
    <property type="entry name" value="p53-like transcription factors"/>
    <property type="match status" value="1"/>
</dbReference>
<dbReference type="InterPro" id="IPR000980">
    <property type="entry name" value="SH2"/>
</dbReference>
<dbReference type="InterPro" id="IPR048988">
    <property type="entry name" value="STAT_linker"/>
</dbReference>
<dbReference type="CDD" id="cd14801">
    <property type="entry name" value="STAT_DBD"/>
    <property type="match status" value="1"/>
</dbReference>